<gene>
    <name evidence="1" type="ORF">HA482_33210</name>
</gene>
<dbReference type="EMBL" id="JAATTO010000060">
    <property type="protein sequence ID" value="MBC9983071.1"/>
    <property type="molecule type" value="Genomic_DNA"/>
</dbReference>
<comment type="caution">
    <text evidence="1">The sequence shown here is derived from an EMBL/GenBank/DDBJ whole genome shotgun (WGS) entry which is preliminary data.</text>
</comment>
<name>A0ABR7UHK6_9BRAD</name>
<organism evidence="1 2">
    <name type="scientific">Bradyrhizobium campsiandrae</name>
    <dbReference type="NCBI Taxonomy" id="1729892"/>
    <lineage>
        <taxon>Bacteria</taxon>
        <taxon>Pseudomonadati</taxon>
        <taxon>Pseudomonadota</taxon>
        <taxon>Alphaproteobacteria</taxon>
        <taxon>Hyphomicrobiales</taxon>
        <taxon>Nitrobacteraceae</taxon>
        <taxon>Bradyrhizobium</taxon>
    </lineage>
</organism>
<reference evidence="1 2" key="1">
    <citation type="journal article" date="2020" name="Arch. Microbiol.">
        <title>Bradyrhizobium campsiandrae sp. nov., a nitrogen-fixing bacterial strain isolated from a native leguminous tree from the Amazon adapted to flooded conditions.</title>
        <authorList>
            <person name="Cabral Michel D."/>
            <person name="Martins da Costa E."/>
            <person name="Azarias Guimaraes A."/>
            <person name="Soares de Carvalho T."/>
            <person name="Santos de Castro Caputo P."/>
            <person name="Willems A."/>
            <person name="de Souza Moreira F.M."/>
        </authorList>
    </citation>
    <scope>NUCLEOTIDE SEQUENCE [LARGE SCALE GENOMIC DNA]</scope>
    <source>
        <strain evidence="2">INPA 384B</strain>
    </source>
</reference>
<dbReference type="RefSeq" id="WP_188101320.1">
    <property type="nucleotide sequence ID" value="NZ_JAANIH010000021.1"/>
</dbReference>
<sequence>MERDQILRFPCPDHGLSSQECASEVTRLADQLESALAGGEEGYAQQLARIERASLLLNDMSRLVSRGRDRQRATEAFEQIMRSLAELRSKL</sequence>
<dbReference type="Proteomes" id="UP000639516">
    <property type="component" value="Unassembled WGS sequence"/>
</dbReference>
<accession>A0ABR7UHK6</accession>
<proteinExistence type="predicted"/>
<protein>
    <submittedName>
        <fullName evidence="1">Uncharacterized protein</fullName>
    </submittedName>
</protein>
<keyword evidence="2" id="KW-1185">Reference proteome</keyword>
<evidence type="ECO:0000313" key="2">
    <source>
        <dbReference type="Proteomes" id="UP000639516"/>
    </source>
</evidence>
<evidence type="ECO:0000313" key="1">
    <source>
        <dbReference type="EMBL" id="MBC9983071.1"/>
    </source>
</evidence>